<feature type="transmembrane region" description="Helical" evidence="6">
    <location>
        <begin position="445"/>
        <end position="465"/>
    </location>
</feature>
<protein>
    <submittedName>
        <fullName evidence="9">Uncharacterized protein</fullName>
    </submittedName>
</protein>
<evidence type="ECO:0000256" key="6">
    <source>
        <dbReference type="SAM" id="Phobius"/>
    </source>
</evidence>
<organism evidence="9 10">
    <name type="scientific">Coilia grayii</name>
    <name type="common">Gray's grenadier anchovy</name>
    <dbReference type="NCBI Taxonomy" id="363190"/>
    <lineage>
        <taxon>Eukaryota</taxon>
        <taxon>Metazoa</taxon>
        <taxon>Chordata</taxon>
        <taxon>Craniata</taxon>
        <taxon>Vertebrata</taxon>
        <taxon>Euteleostomi</taxon>
        <taxon>Actinopterygii</taxon>
        <taxon>Neopterygii</taxon>
        <taxon>Teleostei</taxon>
        <taxon>Clupei</taxon>
        <taxon>Clupeiformes</taxon>
        <taxon>Clupeoidei</taxon>
        <taxon>Engraulidae</taxon>
        <taxon>Coilinae</taxon>
        <taxon>Coilia</taxon>
    </lineage>
</organism>
<dbReference type="InterPro" id="IPR046338">
    <property type="entry name" value="GAIN_dom_sf"/>
</dbReference>
<sequence>MSAVACDAVASACQGKASFATCYTQRIRTCSRSRVQNPNFNKVQINVSSEGCLNTSYGHRVRVPSEALRRSRGNGDSESVDMITSVLSSDYFQSNGTSILERQVLGVWVGHQDVSHLSQPISIAFRRTHPTNASAEGQCVFWDDSKGNWSTEGCESTHSDEDYVCSCDHLSFFAVMMIPPDGALLSPNDLLVLSYLHLCGSITTTILAALTCLMYLRHRKRKLDHSSSIHLQLALALLLLHVNFLISAGWARHTQDQPITALCQILGAGLHWALLAAFSWMAVEGFHLYLLLVRVFNIYIHRYLLKLGLFGWGLPTVTVIACAALGAYGPYSMTNDTRNSTSLCWLQADAAGWRGVCVSVLRYLTVHVYLGVLLLGNGIMLVLTASKLCGRSFQPAGKHGDGHRSVCGDRGVCRDAASLFVLSCALGLPWALAFCSYGPLTHTTIYLFTILNALQGVFVFLWVLAATCRWNQQAKSFSSQTTIKMSSLGQS</sequence>
<dbReference type="EMBL" id="JBHFQA010000031">
    <property type="protein sequence ID" value="KAL2076958.1"/>
    <property type="molecule type" value="Genomic_DNA"/>
</dbReference>
<feature type="transmembrane region" description="Helical" evidence="6">
    <location>
        <begin position="228"/>
        <end position="250"/>
    </location>
</feature>
<dbReference type="InterPro" id="IPR057244">
    <property type="entry name" value="GAIN_B"/>
</dbReference>
<dbReference type="Proteomes" id="UP001591681">
    <property type="component" value="Unassembled WGS sequence"/>
</dbReference>
<feature type="transmembrane region" description="Helical" evidence="6">
    <location>
        <begin position="368"/>
        <end position="389"/>
    </location>
</feature>
<name>A0ABD1IPL4_9TELE</name>
<evidence type="ECO:0000256" key="1">
    <source>
        <dbReference type="ARBA" id="ARBA00004141"/>
    </source>
</evidence>
<dbReference type="Pfam" id="PF00002">
    <property type="entry name" value="7tm_2"/>
    <property type="match status" value="1"/>
</dbReference>
<gene>
    <name evidence="9" type="ORF">ACEWY4_027443</name>
</gene>
<dbReference type="PROSITE" id="PS50261">
    <property type="entry name" value="G_PROTEIN_RECEP_F2_4"/>
    <property type="match status" value="1"/>
</dbReference>
<dbReference type="Pfam" id="PF01825">
    <property type="entry name" value="GPS"/>
    <property type="match status" value="1"/>
</dbReference>
<evidence type="ECO:0000313" key="9">
    <source>
        <dbReference type="EMBL" id="KAL2076958.1"/>
    </source>
</evidence>
<dbReference type="AlphaFoldDB" id="A0ABD1IPL4"/>
<comment type="caution">
    <text evidence="9">The sequence shown here is derived from an EMBL/GenBank/DDBJ whole genome shotgun (WGS) entry which is preliminary data.</text>
</comment>
<feature type="transmembrane region" description="Helical" evidence="6">
    <location>
        <begin position="195"/>
        <end position="216"/>
    </location>
</feature>
<evidence type="ECO:0000256" key="3">
    <source>
        <dbReference type="ARBA" id="ARBA00022989"/>
    </source>
</evidence>
<evidence type="ECO:0000259" key="7">
    <source>
        <dbReference type="PROSITE" id="PS50221"/>
    </source>
</evidence>
<dbReference type="GO" id="GO:0016020">
    <property type="term" value="C:membrane"/>
    <property type="evidence" value="ECO:0007669"/>
    <property type="project" value="UniProtKB-SubCell"/>
</dbReference>
<dbReference type="InterPro" id="IPR000832">
    <property type="entry name" value="GPCR_2_secretin-like"/>
</dbReference>
<keyword evidence="3 6" id="KW-1133">Transmembrane helix</keyword>
<keyword evidence="4 6" id="KW-0472">Membrane</keyword>
<keyword evidence="10" id="KW-1185">Reference proteome</keyword>
<evidence type="ECO:0000313" key="10">
    <source>
        <dbReference type="Proteomes" id="UP001591681"/>
    </source>
</evidence>
<feature type="domain" description="GAIN-B" evidence="7">
    <location>
        <begin position="32"/>
        <end position="183"/>
    </location>
</feature>
<dbReference type="Gene3D" id="2.60.220.50">
    <property type="match status" value="1"/>
</dbReference>
<dbReference type="SMART" id="SM00303">
    <property type="entry name" value="GPS"/>
    <property type="match status" value="1"/>
</dbReference>
<reference evidence="9 10" key="1">
    <citation type="submission" date="2024-09" db="EMBL/GenBank/DDBJ databases">
        <title>A chromosome-level genome assembly of Gray's grenadier anchovy, Coilia grayii.</title>
        <authorList>
            <person name="Fu Z."/>
        </authorList>
    </citation>
    <scope>NUCLEOTIDE SEQUENCE [LARGE SCALE GENOMIC DNA]</scope>
    <source>
        <strain evidence="9">G4</strain>
        <tissue evidence="9">Muscle</tissue>
    </source>
</reference>
<feature type="transmembrane region" description="Helical" evidence="6">
    <location>
        <begin position="304"/>
        <end position="328"/>
    </location>
</feature>
<dbReference type="InterPro" id="IPR000203">
    <property type="entry name" value="GPS"/>
</dbReference>
<dbReference type="InterPro" id="IPR017981">
    <property type="entry name" value="GPCR_2-like_7TM"/>
</dbReference>
<keyword evidence="2 6" id="KW-0812">Transmembrane</keyword>
<evidence type="ECO:0000256" key="2">
    <source>
        <dbReference type="ARBA" id="ARBA00022692"/>
    </source>
</evidence>
<evidence type="ECO:0000256" key="5">
    <source>
        <dbReference type="ARBA" id="ARBA00023157"/>
    </source>
</evidence>
<accession>A0ABD1IPL4</accession>
<keyword evidence="5" id="KW-1015">Disulfide bond</keyword>
<proteinExistence type="predicted"/>
<feature type="transmembrane region" description="Helical" evidence="6">
    <location>
        <begin position="270"/>
        <end position="292"/>
    </location>
</feature>
<dbReference type="PROSITE" id="PS50221">
    <property type="entry name" value="GAIN_B"/>
    <property type="match status" value="1"/>
</dbReference>
<dbReference type="PANTHER" id="PTHR12011:SF285">
    <property type="entry name" value="ADHESION G PROTEIN-COUPLED RECEPTOR G3"/>
    <property type="match status" value="1"/>
</dbReference>
<feature type="transmembrane region" description="Helical" evidence="6">
    <location>
        <begin position="419"/>
        <end position="439"/>
    </location>
</feature>
<evidence type="ECO:0000256" key="4">
    <source>
        <dbReference type="ARBA" id="ARBA00023136"/>
    </source>
</evidence>
<dbReference type="PANTHER" id="PTHR12011">
    <property type="entry name" value="ADHESION G-PROTEIN COUPLED RECEPTOR"/>
    <property type="match status" value="1"/>
</dbReference>
<evidence type="ECO:0000259" key="8">
    <source>
        <dbReference type="PROSITE" id="PS50261"/>
    </source>
</evidence>
<dbReference type="Gene3D" id="1.20.1070.10">
    <property type="entry name" value="Rhodopsin 7-helix transmembrane proteins"/>
    <property type="match status" value="1"/>
</dbReference>
<comment type="subcellular location">
    <subcellularLocation>
        <location evidence="1">Membrane</location>
        <topology evidence="1">Multi-pass membrane protein</topology>
    </subcellularLocation>
</comment>
<feature type="domain" description="G-protein coupled receptors family 2 profile 2" evidence="8">
    <location>
        <begin position="190"/>
        <end position="467"/>
    </location>
</feature>